<comment type="caution">
    <text evidence="1">The sequence shown here is derived from an EMBL/GenBank/DDBJ whole genome shotgun (WGS) entry which is preliminary data.</text>
</comment>
<organism evidence="1 2">
    <name type="scientific">Cordyceps fumosorosea (strain ARSEF 2679)</name>
    <name type="common">Isaria fumosorosea</name>
    <dbReference type="NCBI Taxonomy" id="1081104"/>
    <lineage>
        <taxon>Eukaryota</taxon>
        <taxon>Fungi</taxon>
        <taxon>Dikarya</taxon>
        <taxon>Ascomycota</taxon>
        <taxon>Pezizomycotina</taxon>
        <taxon>Sordariomycetes</taxon>
        <taxon>Hypocreomycetidae</taxon>
        <taxon>Hypocreales</taxon>
        <taxon>Cordycipitaceae</taxon>
        <taxon>Cordyceps</taxon>
    </lineage>
</organism>
<protein>
    <recommendedName>
        <fullName evidence="3">NAD(P)-binding domain protein</fullName>
    </recommendedName>
</protein>
<evidence type="ECO:0008006" key="3">
    <source>
        <dbReference type="Google" id="ProtNLM"/>
    </source>
</evidence>
<sequence length="277" mass="30390">MPEELKDKNFKPIEVGDHVLTPIRGGCREGDVSQLIHNEEEAEAAGLKNPPKHKHGRAREIAKALQSTGCDTICLVPPAHQDKYDICVELVEVAKKAQIPNVCLISSVGCDYATAKKQPRLREFIDLETLVLQSKGDASTPTGGSPCVIRKQAKEESTLPLPIGNSHKFAPVALGMMVVIGLMLCAGEELATAASKALGVDLKAEAKRVLAAQSDIDESEQQYLLEYYSLVREGKTNYIATTAFHDVTGEHPTEPSEFFSMYKNEMRPKKVVKRNHK</sequence>
<dbReference type="STRING" id="1081104.A0A167R1D4"/>
<keyword evidence="2" id="KW-1185">Reference proteome</keyword>
<dbReference type="RefSeq" id="XP_018702362.1">
    <property type="nucleotide sequence ID" value="XM_018850322.1"/>
</dbReference>
<reference evidence="1 2" key="1">
    <citation type="journal article" date="2016" name="Genome Biol. Evol.">
        <title>Divergent and convergent evolution of fungal pathogenicity.</title>
        <authorList>
            <person name="Shang Y."/>
            <person name="Xiao G."/>
            <person name="Zheng P."/>
            <person name="Cen K."/>
            <person name="Zhan S."/>
            <person name="Wang C."/>
        </authorList>
    </citation>
    <scope>NUCLEOTIDE SEQUENCE [LARGE SCALE GENOMIC DNA]</scope>
    <source>
        <strain evidence="1 2">ARSEF 2679</strain>
    </source>
</reference>
<proteinExistence type="predicted"/>
<name>A0A167R1D4_CORFA</name>
<dbReference type="Proteomes" id="UP000076744">
    <property type="component" value="Unassembled WGS sequence"/>
</dbReference>
<evidence type="ECO:0000313" key="1">
    <source>
        <dbReference type="EMBL" id="OAA58179.1"/>
    </source>
</evidence>
<dbReference type="OrthoDB" id="10254221at2759"/>
<dbReference type="EMBL" id="AZHB01000018">
    <property type="protein sequence ID" value="OAA58179.1"/>
    <property type="molecule type" value="Genomic_DNA"/>
</dbReference>
<gene>
    <name evidence="1" type="ORF">ISF_06718</name>
</gene>
<accession>A0A167R1D4</accession>
<dbReference type="AlphaFoldDB" id="A0A167R1D4"/>
<dbReference type="GeneID" id="30023010"/>
<evidence type="ECO:0000313" key="2">
    <source>
        <dbReference type="Proteomes" id="UP000076744"/>
    </source>
</evidence>
<dbReference type="Gene3D" id="2.30.30.1060">
    <property type="match status" value="1"/>
</dbReference>